<evidence type="ECO:0000313" key="6">
    <source>
        <dbReference type="Proteomes" id="UP001139646"/>
    </source>
</evidence>
<accession>A0ABS9WXF8</accession>
<evidence type="ECO:0000313" key="5">
    <source>
        <dbReference type="EMBL" id="MCI2282606.1"/>
    </source>
</evidence>
<comment type="caution">
    <text evidence="5">The sequence shown here is derived from an EMBL/GenBank/DDBJ whole genome shotgun (WGS) entry which is preliminary data.</text>
</comment>
<dbReference type="Proteomes" id="UP001139646">
    <property type="component" value="Unassembled WGS sequence"/>
</dbReference>
<proteinExistence type="predicted"/>
<evidence type="ECO:0000256" key="3">
    <source>
        <dbReference type="ARBA" id="ARBA00023315"/>
    </source>
</evidence>
<name>A0ABS9WXF8_9GAMM</name>
<dbReference type="Pfam" id="PF01553">
    <property type="entry name" value="Acyltransferase"/>
    <property type="match status" value="1"/>
</dbReference>
<organism evidence="5 6">
    <name type="scientific">Colwellia maritima</name>
    <dbReference type="NCBI Taxonomy" id="2912588"/>
    <lineage>
        <taxon>Bacteria</taxon>
        <taxon>Pseudomonadati</taxon>
        <taxon>Pseudomonadota</taxon>
        <taxon>Gammaproteobacteria</taxon>
        <taxon>Alteromonadales</taxon>
        <taxon>Colwelliaceae</taxon>
        <taxon>Colwellia</taxon>
    </lineage>
</organism>
<keyword evidence="6" id="KW-1185">Reference proteome</keyword>
<reference evidence="5" key="1">
    <citation type="submission" date="2022-01" db="EMBL/GenBank/DDBJ databases">
        <title>Colwellia maritima, isolated from seawater.</title>
        <authorList>
            <person name="Kristyanto S."/>
            <person name="Jung J."/>
            <person name="Jeon C.O."/>
        </authorList>
    </citation>
    <scope>NUCLEOTIDE SEQUENCE</scope>
    <source>
        <strain evidence="5">MSW7</strain>
    </source>
</reference>
<evidence type="ECO:0000256" key="2">
    <source>
        <dbReference type="ARBA" id="ARBA00022679"/>
    </source>
</evidence>
<keyword evidence="3 5" id="KW-0012">Acyltransferase</keyword>
<sequence length="259" mass="29434">MINRYWRIFATGSAFFLFGFGGVILSLLVFPIVRLIYLGKEQQRRASARKVVHKTFKMFIAYMQLMGIMKLEIENGELLKASKGTIVIANHPSLIDVVVLISIIENADCVVKADLWKNPFLRGVVSNTGYINNEADPDKFMQDCQNTFNDGNNLIVFPEGTRTTPGEKMKFKRGAANIALRTNTDVTPILLFVTPTTLSKEPAWYQVPESRFTFKLVVKPEISIKKYVATDVVSNSVRALTRDLLNYYNEELSFYERVN</sequence>
<dbReference type="PANTHER" id="PTHR10434">
    <property type="entry name" value="1-ACYL-SN-GLYCEROL-3-PHOSPHATE ACYLTRANSFERASE"/>
    <property type="match status" value="1"/>
</dbReference>
<dbReference type="RefSeq" id="WP_242283455.1">
    <property type="nucleotide sequence ID" value="NZ_JAKKSL010000001.1"/>
</dbReference>
<dbReference type="GO" id="GO:0016746">
    <property type="term" value="F:acyltransferase activity"/>
    <property type="evidence" value="ECO:0007669"/>
    <property type="project" value="UniProtKB-KW"/>
</dbReference>
<feature type="domain" description="Phospholipid/glycerol acyltransferase" evidence="4">
    <location>
        <begin position="85"/>
        <end position="194"/>
    </location>
</feature>
<dbReference type="SMART" id="SM00563">
    <property type="entry name" value="PlsC"/>
    <property type="match status" value="1"/>
</dbReference>
<protein>
    <submittedName>
        <fullName evidence="5">1-acyl-sn-glycerol-3-phosphate acyltransferase</fullName>
    </submittedName>
</protein>
<evidence type="ECO:0000259" key="4">
    <source>
        <dbReference type="SMART" id="SM00563"/>
    </source>
</evidence>
<dbReference type="CDD" id="cd07989">
    <property type="entry name" value="LPLAT_AGPAT-like"/>
    <property type="match status" value="1"/>
</dbReference>
<dbReference type="EMBL" id="JAKKSL010000001">
    <property type="protein sequence ID" value="MCI2282606.1"/>
    <property type="molecule type" value="Genomic_DNA"/>
</dbReference>
<comment type="pathway">
    <text evidence="1">Lipid metabolism.</text>
</comment>
<dbReference type="PANTHER" id="PTHR10434:SF66">
    <property type="entry name" value="PHOSPHOLIPID_GLYCEROL ACYLTRANSFERASE DOMAIN-CONTAINING PROTEIN"/>
    <property type="match status" value="1"/>
</dbReference>
<evidence type="ECO:0000256" key="1">
    <source>
        <dbReference type="ARBA" id="ARBA00005189"/>
    </source>
</evidence>
<keyword evidence="2" id="KW-0808">Transferase</keyword>
<gene>
    <name evidence="5" type="ORF">L3081_03310</name>
</gene>
<dbReference type="InterPro" id="IPR002123">
    <property type="entry name" value="Plipid/glycerol_acylTrfase"/>
</dbReference>